<dbReference type="GeneID" id="28820719"/>
<feature type="transmembrane region" description="Helical" evidence="1">
    <location>
        <begin position="42"/>
        <end position="62"/>
    </location>
</feature>
<dbReference type="AlphaFoldDB" id="A0A194XCE3"/>
<protein>
    <submittedName>
        <fullName evidence="2">Uncharacterized protein</fullName>
    </submittedName>
</protein>
<dbReference type="RefSeq" id="XP_018072181.1">
    <property type="nucleotide sequence ID" value="XM_018210993.1"/>
</dbReference>
<proteinExistence type="predicted"/>
<dbReference type="Proteomes" id="UP000070700">
    <property type="component" value="Unassembled WGS sequence"/>
</dbReference>
<reference evidence="2 3" key="1">
    <citation type="submission" date="2015-10" db="EMBL/GenBank/DDBJ databases">
        <title>Full genome of DAOMC 229536 Phialocephala scopiformis, a fungal endophyte of spruce producing the potent anti-insectan compound rugulosin.</title>
        <authorList>
            <consortium name="DOE Joint Genome Institute"/>
            <person name="Walker A.K."/>
            <person name="Frasz S.L."/>
            <person name="Seifert K.A."/>
            <person name="Miller J.D."/>
            <person name="Mondo S.J."/>
            <person name="Labutti K."/>
            <person name="Lipzen A."/>
            <person name="Dockter R."/>
            <person name="Kennedy M."/>
            <person name="Grigoriev I.V."/>
            <person name="Spatafora J.W."/>
        </authorList>
    </citation>
    <scope>NUCLEOTIDE SEQUENCE [LARGE SCALE GENOMIC DNA]</scope>
    <source>
        <strain evidence="2 3">CBS 120377</strain>
    </source>
</reference>
<keyword evidence="1" id="KW-1133">Transmembrane helix</keyword>
<dbReference type="EMBL" id="KQ947414">
    <property type="protein sequence ID" value="KUJ17826.1"/>
    <property type="molecule type" value="Genomic_DNA"/>
</dbReference>
<evidence type="ECO:0000256" key="1">
    <source>
        <dbReference type="SAM" id="Phobius"/>
    </source>
</evidence>
<evidence type="ECO:0000313" key="2">
    <source>
        <dbReference type="EMBL" id="KUJ17826.1"/>
    </source>
</evidence>
<evidence type="ECO:0000313" key="3">
    <source>
        <dbReference type="Proteomes" id="UP000070700"/>
    </source>
</evidence>
<dbReference type="KEGG" id="psco:LY89DRAFT_62297"/>
<name>A0A194XCE3_MOLSC</name>
<keyword evidence="1" id="KW-0472">Membrane</keyword>
<organism evidence="2 3">
    <name type="scientific">Mollisia scopiformis</name>
    <name type="common">Conifer needle endophyte fungus</name>
    <name type="synonym">Phialocephala scopiformis</name>
    <dbReference type="NCBI Taxonomy" id="149040"/>
    <lineage>
        <taxon>Eukaryota</taxon>
        <taxon>Fungi</taxon>
        <taxon>Dikarya</taxon>
        <taxon>Ascomycota</taxon>
        <taxon>Pezizomycotina</taxon>
        <taxon>Leotiomycetes</taxon>
        <taxon>Helotiales</taxon>
        <taxon>Mollisiaceae</taxon>
        <taxon>Mollisia</taxon>
    </lineage>
</organism>
<keyword evidence="1" id="KW-0812">Transmembrane</keyword>
<accession>A0A194XCE3</accession>
<gene>
    <name evidence="2" type="ORF">LY89DRAFT_62297</name>
</gene>
<dbReference type="InParanoid" id="A0A194XCE3"/>
<keyword evidence="3" id="KW-1185">Reference proteome</keyword>
<sequence>MCETVRSRAWYSSFQSSLCSNLHAGETIQRASMIPSTSTVRMSITIHVLVFTIMVFVPLGCIREYRLWFYHRSSRSGLLPKWTAGSRPPVACPTLNVPRTSSTFHMQSLHFSLFIEVLKSFRRACCSVQ</sequence>